<dbReference type="EMBL" id="VSRR010025560">
    <property type="protein sequence ID" value="MPC66956.1"/>
    <property type="molecule type" value="Genomic_DNA"/>
</dbReference>
<feature type="compositionally biased region" description="Acidic residues" evidence="1">
    <location>
        <begin position="16"/>
        <end position="33"/>
    </location>
</feature>
<reference evidence="2 3" key="1">
    <citation type="submission" date="2019-05" db="EMBL/GenBank/DDBJ databases">
        <title>Another draft genome of Portunus trituberculatus and its Hox gene families provides insights of decapod evolution.</title>
        <authorList>
            <person name="Jeong J.-H."/>
            <person name="Song I."/>
            <person name="Kim S."/>
            <person name="Choi T."/>
            <person name="Kim D."/>
            <person name="Ryu S."/>
            <person name="Kim W."/>
        </authorList>
    </citation>
    <scope>NUCLEOTIDE SEQUENCE [LARGE SCALE GENOMIC DNA]</scope>
    <source>
        <tissue evidence="2">Muscle</tissue>
    </source>
</reference>
<accession>A0A5B7HAH4</accession>
<feature type="region of interest" description="Disordered" evidence="1">
    <location>
        <begin position="1"/>
        <end position="85"/>
    </location>
</feature>
<feature type="compositionally biased region" description="Acidic residues" evidence="1">
    <location>
        <begin position="42"/>
        <end position="57"/>
    </location>
</feature>
<dbReference type="Proteomes" id="UP000324222">
    <property type="component" value="Unassembled WGS sequence"/>
</dbReference>
<organism evidence="2 3">
    <name type="scientific">Portunus trituberculatus</name>
    <name type="common">Swimming crab</name>
    <name type="synonym">Neptunus trituberculatus</name>
    <dbReference type="NCBI Taxonomy" id="210409"/>
    <lineage>
        <taxon>Eukaryota</taxon>
        <taxon>Metazoa</taxon>
        <taxon>Ecdysozoa</taxon>
        <taxon>Arthropoda</taxon>
        <taxon>Crustacea</taxon>
        <taxon>Multicrustacea</taxon>
        <taxon>Malacostraca</taxon>
        <taxon>Eumalacostraca</taxon>
        <taxon>Eucarida</taxon>
        <taxon>Decapoda</taxon>
        <taxon>Pleocyemata</taxon>
        <taxon>Brachyura</taxon>
        <taxon>Eubrachyura</taxon>
        <taxon>Portunoidea</taxon>
        <taxon>Portunidae</taxon>
        <taxon>Portuninae</taxon>
        <taxon>Portunus</taxon>
    </lineage>
</organism>
<gene>
    <name evidence="2" type="ORF">E2C01_061115</name>
</gene>
<sequence>MYDMLTGHMKAWAHEDEVEGEEDELSDDDEVNVDDGTGGEVETADGGEEEEEEDEEEAAAKGSPDADTVILFTKPVGAGTGELYP</sequence>
<evidence type="ECO:0000313" key="3">
    <source>
        <dbReference type="Proteomes" id="UP000324222"/>
    </source>
</evidence>
<keyword evidence="3" id="KW-1185">Reference proteome</keyword>
<evidence type="ECO:0000256" key="1">
    <source>
        <dbReference type="SAM" id="MobiDB-lite"/>
    </source>
</evidence>
<protein>
    <submittedName>
        <fullName evidence="2">Uncharacterized protein</fullName>
    </submittedName>
</protein>
<comment type="caution">
    <text evidence="2">The sequence shown here is derived from an EMBL/GenBank/DDBJ whole genome shotgun (WGS) entry which is preliminary data.</text>
</comment>
<name>A0A5B7HAH4_PORTR</name>
<evidence type="ECO:0000313" key="2">
    <source>
        <dbReference type="EMBL" id="MPC66956.1"/>
    </source>
</evidence>
<proteinExistence type="predicted"/>
<dbReference type="AlphaFoldDB" id="A0A5B7HAH4"/>